<evidence type="ECO:0000256" key="9">
    <source>
        <dbReference type="ARBA" id="ARBA00023049"/>
    </source>
</evidence>
<dbReference type="InterPro" id="IPR036034">
    <property type="entry name" value="PDZ_sf"/>
</dbReference>
<keyword evidence="6" id="KW-0378">Hydrolase</keyword>
<evidence type="ECO:0000256" key="6">
    <source>
        <dbReference type="ARBA" id="ARBA00022801"/>
    </source>
</evidence>
<dbReference type="SUPFAM" id="SSF50156">
    <property type="entry name" value="PDZ domain-like"/>
    <property type="match status" value="1"/>
</dbReference>
<evidence type="ECO:0000256" key="12">
    <source>
        <dbReference type="SAM" id="SignalP"/>
    </source>
</evidence>
<evidence type="ECO:0000256" key="2">
    <source>
        <dbReference type="ARBA" id="ARBA00004141"/>
    </source>
</evidence>
<dbReference type="AlphaFoldDB" id="A0AAD3HC05"/>
<feature type="transmembrane region" description="Helical" evidence="11">
    <location>
        <begin position="59"/>
        <end position="83"/>
    </location>
</feature>
<comment type="subcellular location">
    <subcellularLocation>
        <location evidence="2">Membrane</location>
        <topology evidence="2">Multi-pass membrane protein</topology>
    </subcellularLocation>
</comment>
<evidence type="ECO:0000313" key="14">
    <source>
        <dbReference type="EMBL" id="GFH57573.1"/>
    </source>
</evidence>
<evidence type="ECO:0000256" key="1">
    <source>
        <dbReference type="ARBA" id="ARBA00001947"/>
    </source>
</evidence>
<keyword evidence="15" id="KW-1185">Reference proteome</keyword>
<dbReference type="PANTHER" id="PTHR42837">
    <property type="entry name" value="REGULATOR OF SIGMA-E PROTEASE RSEP"/>
    <property type="match status" value="1"/>
</dbReference>
<sequence length="569" mass="60325">MVRFGKVTTCLILGAASCNVAAFTTPSSRLPSSSMMEPLTSTAVYQKEMSKRSSTELNALPAAAAAITGPIGSVSVLAFVILIHELGHFLAARSLNISVKEFSVGVGPKLAGFTRKTGTETDEDDEGIEFNLRAIPLGGYVRFPENYNTTLEYQLEMEAESKRKEIADKVKEIREQNSEEVSNAGILSATNIGLFSSIAAMKKPTKEERLLALEAMAIDLNKSEEKTTGNWFQNLFSGNKTPSKTDENKRSIVIEEDGTVTAPEVDYYSDPDLLQNRPWAQRALVLVGGVVFNIILAFSLYFGELTIGNGIQKPSFGQGAIVTSVARANSAGVGILDKGDVIVSLNGKQLTSTKPTLYESQNTISDFISSIRAINPGDALHLEVLKASTKTISEVDIKPSPMNDKEKNSPLSIGVMIAPNFVGNELVKSSNPVEAAAMASSEVSELATQTAKSILKFLGGLVMSGGNAPAGQQLSGPIGVLKTGSDVVKTNDIAAVVGFAAAISVNLAVVNSLPLPALDGGQLVFVISEALTGKKVDQRRQEEITAFALFFLLLVSAGTAVGDVSNLLK</sequence>
<evidence type="ECO:0000256" key="5">
    <source>
        <dbReference type="ARBA" id="ARBA00022692"/>
    </source>
</evidence>
<comment type="similarity">
    <text evidence="3">Belongs to the peptidase M50A family.</text>
</comment>
<name>A0AAD3HC05_9STRA</name>
<keyword evidence="5 11" id="KW-0812">Transmembrane</keyword>
<keyword evidence="9" id="KW-0482">Metalloprotease</keyword>
<evidence type="ECO:0000256" key="8">
    <source>
        <dbReference type="ARBA" id="ARBA00022989"/>
    </source>
</evidence>
<comment type="caution">
    <text evidence="14">The sequence shown here is derived from an EMBL/GenBank/DDBJ whole genome shotgun (WGS) entry which is preliminary data.</text>
</comment>
<keyword evidence="8 11" id="KW-1133">Transmembrane helix</keyword>
<evidence type="ECO:0000256" key="11">
    <source>
        <dbReference type="SAM" id="Phobius"/>
    </source>
</evidence>
<reference evidence="14 15" key="1">
    <citation type="journal article" date="2021" name="Sci. Rep.">
        <title>The genome of the diatom Chaetoceros tenuissimus carries an ancient integrated fragment of an extant virus.</title>
        <authorList>
            <person name="Hongo Y."/>
            <person name="Kimura K."/>
            <person name="Takaki Y."/>
            <person name="Yoshida Y."/>
            <person name="Baba S."/>
            <person name="Kobayashi G."/>
            <person name="Nagasaki K."/>
            <person name="Hano T."/>
            <person name="Tomaru Y."/>
        </authorList>
    </citation>
    <scope>NUCLEOTIDE SEQUENCE [LARGE SCALE GENOMIC DNA]</scope>
    <source>
        <strain evidence="14 15">NIES-3715</strain>
    </source>
</reference>
<dbReference type="PROSITE" id="PS51257">
    <property type="entry name" value="PROKAR_LIPOPROTEIN"/>
    <property type="match status" value="1"/>
</dbReference>
<gene>
    <name evidence="14" type="ORF">CTEN210_14049</name>
</gene>
<dbReference type="PANTHER" id="PTHR42837:SF2">
    <property type="entry name" value="MEMBRANE METALLOPROTEASE ARASP2, CHLOROPLASTIC-RELATED"/>
    <property type="match status" value="1"/>
</dbReference>
<keyword evidence="4" id="KW-0645">Protease</keyword>
<feature type="domain" description="Peptidase M50" evidence="13">
    <location>
        <begin position="76"/>
        <end position="554"/>
    </location>
</feature>
<protein>
    <recommendedName>
        <fullName evidence="13">Peptidase M50 domain-containing protein</fullName>
    </recommendedName>
</protein>
<keyword evidence="7" id="KW-0862">Zinc</keyword>
<dbReference type="InterPro" id="IPR004387">
    <property type="entry name" value="Pept_M50_Zn"/>
</dbReference>
<evidence type="ECO:0000259" key="13">
    <source>
        <dbReference type="Pfam" id="PF02163"/>
    </source>
</evidence>
<proteinExistence type="inferred from homology"/>
<dbReference type="GO" id="GO:0006508">
    <property type="term" value="P:proteolysis"/>
    <property type="evidence" value="ECO:0007669"/>
    <property type="project" value="UniProtKB-KW"/>
</dbReference>
<dbReference type="EMBL" id="BLLK01000058">
    <property type="protein sequence ID" value="GFH57573.1"/>
    <property type="molecule type" value="Genomic_DNA"/>
</dbReference>
<feature type="transmembrane region" description="Helical" evidence="11">
    <location>
        <begin position="283"/>
        <end position="303"/>
    </location>
</feature>
<evidence type="ECO:0000256" key="3">
    <source>
        <dbReference type="ARBA" id="ARBA00009989"/>
    </source>
</evidence>
<dbReference type="Proteomes" id="UP001054902">
    <property type="component" value="Unassembled WGS sequence"/>
</dbReference>
<evidence type="ECO:0000256" key="7">
    <source>
        <dbReference type="ARBA" id="ARBA00022833"/>
    </source>
</evidence>
<organism evidence="14 15">
    <name type="scientific">Chaetoceros tenuissimus</name>
    <dbReference type="NCBI Taxonomy" id="426638"/>
    <lineage>
        <taxon>Eukaryota</taxon>
        <taxon>Sar</taxon>
        <taxon>Stramenopiles</taxon>
        <taxon>Ochrophyta</taxon>
        <taxon>Bacillariophyta</taxon>
        <taxon>Coscinodiscophyceae</taxon>
        <taxon>Chaetocerotophycidae</taxon>
        <taxon>Chaetocerotales</taxon>
        <taxon>Chaetocerotaceae</taxon>
        <taxon>Chaetoceros</taxon>
    </lineage>
</organism>
<keyword evidence="10 11" id="KW-0472">Membrane</keyword>
<feature type="signal peptide" evidence="12">
    <location>
        <begin position="1"/>
        <end position="22"/>
    </location>
</feature>
<keyword evidence="12" id="KW-0732">Signal</keyword>
<dbReference type="GO" id="GO:0016020">
    <property type="term" value="C:membrane"/>
    <property type="evidence" value="ECO:0007669"/>
    <property type="project" value="UniProtKB-SubCell"/>
</dbReference>
<feature type="chain" id="PRO_5041987687" description="Peptidase M50 domain-containing protein" evidence="12">
    <location>
        <begin position="23"/>
        <end position="569"/>
    </location>
</feature>
<dbReference type="Pfam" id="PF02163">
    <property type="entry name" value="Peptidase_M50"/>
    <property type="match status" value="1"/>
</dbReference>
<dbReference type="Gene3D" id="2.30.42.10">
    <property type="match status" value="1"/>
</dbReference>
<feature type="transmembrane region" description="Helical" evidence="11">
    <location>
        <begin position="544"/>
        <end position="568"/>
    </location>
</feature>
<evidence type="ECO:0000313" key="15">
    <source>
        <dbReference type="Proteomes" id="UP001054902"/>
    </source>
</evidence>
<comment type="cofactor">
    <cofactor evidence="1">
        <name>Zn(2+)</name>
        <dbReference type="ChEBI" id="CHEBI:29105"/>
    </cofactor>
</comment>
<evidence type="ECO:0000256" key="4">
    <source>
        <dbReference type="ARBA" id="ARBA00022670"/>
    </source>
</evidence>
<accession>A0AAD3HC05</accession>
<dbReference type="GO" id="GO:0004222">
    <property type="term" value="F:metalloendopeptidase activity"/>
    <property type="evidence" value="ECO:0007669"/>
    <property type="project" value="InterPro"/>
</dbReference>
<dbReference type="InterPro" id="IPR008915">
    <property type="entry name" value="Peptidase_M50"/>
</dbReference>
<evidence type="ECO:0000256" key="10">
    <source>
        <dbReference type="ARBA" id="ARBA00023136"/>
    </source>
</evidence>